<dbReference type="Gene3D" id="1.10.287.70">
    <property type="match status" value="1"/>
</dbReference>
<dbReference type="InterPro" id="IPR001828">
    <property type="entry name" value="ANF_lig-bd_rcpt"/>
</dbReference>
<reference evidence="17 18" key="1">
    <citation type="journal article" date="2021" name="Nat. Plants">
        <title>The Taxus genome provides insights into paclitaxel biosynthesis.</title>
        <authorList>
            <person name="Xiong X."/>
            <person name="Gou J."/>
            <person name="Liao Q."/>
            <person name="Li Y."/>
            <person name="Zhou Q."/>
            <person name="Bi G."/>
            <person name="Li C."/>
            <person name="Du R."/>
            <person name="Wang X."/>
            <person name="Sun T."/>
            <person name="Guo L."/>
            <person name="Liang H."/>
            <person name="Lu P."/>
            <person name="Wu Y."/>
            <person name="Zhang Z."/>
            <person name="Ro D.K."/>
            <person name="Shang Y."/>
            <person name="Huang S."/>
            <person name="Yan J."/>
        </authorList>
    </citation>
    <scope>NUCLEOTIDE SEQUENCE [LARGE SCALE GENOMIC DNA]</scope>
    <source>
        <strain evidence="17">Ta-2019</strain>
    </source>
</reference>
<dbReference type="FunFam" id="3.40.190.10:FF:000175">
    <property type="entry name" value="Glutamate receptor"/>
    <property type="match status" value="1"/>
</dbReference>
<evidence type="ECO:0000256" key="3">
    <source>
        <dbReference type="ARBA" id="ARBA00022448"/>
    </source>
</evidence>
<feature type="domain" description="Ionotropic glutamate receptor C-terminal" evidence="16">
    <location>
        <begin position="377"/>
        <end position="721"/>
    </location>
</feature>
<feature type="non-terminal residue" evidence="17">
    <location>
        <position position="823"/>
    </location>
</feature>
<dbReference type="SUPFAM" id="SSF53822">
    <property type="entry name" value="Periplasmic binding protein-like I"/>
    <property type="match status" value="1"/>
</dbReference>
<keyword evidence="13" id="KW-1015">Disulfide bond</keyword>
<feature type="transmembrane region" description="Helical" evidence="15">
    <location>
        <begin position="554"/>
        <end position="573"/>
    </location>
</feature>
<dbReference type="SUPFAM" id="SSF53850">
    <property type="entry name" value="Periplasmic binding protein-like II"/>
    <property type="match status" value="1"/>
</dbReference>
<dbReference type="AlphaFoldDB" id="A0AA38GUI9"/>
<keyword evidence="7" id="KW-0406">Ion transport</keyword>
<dbReference type="InterPro" id="IPR028082">
    <property type="entry name" value="Peripla_BP_I"/>
</dbReference>
<evidence type="ECO:0000256" key="12">
    <source>
        <dbReference type="ARBA" id="ARBA00023303"/>
    </source>
</evidence>
<dbReference type="FunFam" id="3.40.50.2300:FF:000081">
    <property type="entry name" value="Glutamate receptor"/>
    <property type="match status" value="1"/>
</dbReference>
<protein>
    <recommendedName>
        <fullName evidence="16">Ionotropic glutamate receptor C-terminal domain-containing protein</fullName>
    </recommendedName>
</protein>
<dbReference type="Proteomes" id="UP000824469">
    <property type="component" value="Unassembled WGS sequence"/>
</dbReference>
<dbReference type="GO" id="GO:1901701">
    <property type="term" value="P:cellular response to oxygen-containing compound"/>
    <property type="evidence" value="ECO:0007669"/>
    <property type="project" value="UniProtKB-ARBA"/>
</dbReference>
<keyword evidence="5" id="KW-0732">Signal</keyword>
<dbReference type="Pfam" id="PF10613">
    <property type="entry name" value="Lig_chan-Glu_bd"/>
    <property type="match status" value="1"/>
</dbReference>
<evidence type="ECO:0000313" key="18">
    <source>
        <dbReference type="Proteomes" id="UP000824469"/>
    </source>
</evidence>
<dbReference type="InterPro" id="IPR000337">
    <property type="entry name" value="GPCR_3"/>
</dbReference>
<dbReference type="FunFam" id="3.40.190.10:FF:000054">
    <property type="entry name" value="Glutamate receptor"/>
    <property type="match status" value="1"/>
</dbReference>
<sequence>IDLSKKDVVAIIGPQSSVIAHVVSHIANALQLPLLSFGATDPSLSSLQYPYFLRLSHSDISEMTAIAAVIGYFNWREVVAIYVDDDYGRNGISALGDALGNKAKIVHKYLVPSAITRSGLGINLEDLVLMTTRVFVVHMNPAAGLKLFAEVHHHGMLSNDYVWIATDWLSSALDSRALDSETMKSLQGIITLRPHVPDSNQLRAFSVRWNNLQKVGTVDALLNVFGLYAYDSVWTAAYAIDAFLKKGRNISFTDYPHLSTASGSGSELAELKVFRGGPQLHTILLQTNITGLTGPVKLDKRGDLVGSTFEIINIVGTGFHEVSYWSNKSGLSVIPPETRVVSSHNKSSLNKTMYDILWPGDSKQVPRGWTIPNNGRQLRIGVPWKKGGFEKLVKILEGSNMASGYCADVFAAAINLLPYAVPYEFVVYGSEESPPVYDELVKQVASKKFDAAVGDITIRKNRSKNVDFSQPYVDSGLVVVVPVKKLNSNPWALLQPFTLEMWLTTGAFFLVIGAVVWFMEHKLNSEFRGGPKRQLFTILWFSFSTMFTSHREQIVSCLGRIILIIWLFVVLIINSSYTASLTSILTVQQLSTTIKGIDDLISSNLPIGYLTGSFARNYLSKELNIAQSRLIPLDSPESFAKALTEGPGRGGVGAIVDELPPVQLFLSTGCGFSIVGQPFTKGGWGFVFPKGSPLQVDISTAILNLSETGELQKIHDKWLSLDRCGSHANQDGPKQLGLKNFWGLFLIIGVASFAALLGYVCHLALQFRRHPRNFDDSLNSGSFLRNFASFVDQKETDQRNKSSERRQTEEQGEINQITSKSIP</sequence>
<feature type="transmembrane region" description="Helical" evidence="15">
    <location>
        <begin position="741"/>
        <end position="765"/>
    </location>
</feature>
<dbReference type="EMBL" id="JAHRHJ020000001">
    <property type="protein sequence ID" value="KAH9328300.1"/>
    <property type="molecule type" value="Genomic_DNA"/>
</dbReference>
<keyword evidence="8 15" id="KW-0472">Membrane</keyword>
<proteinExistence type="inferred from homology"/>
<feature type="region of interest" description="Disordered" evidence="14">
    <location>
        <begin position="794"/>
        <end position="823"/>
    </location>
</feature>
<dbReference type="Pfam" id="PF00060">
    <property type="entry name" value="Lig_chan"/>
    <property type="match status" value="1"/>
</dbReference>
<dbReference type="InterPro" id="IPR015683">
    <property type="entry name" value="Ionotropic_Glu_rcpt"/>
</dbReference>
<evidence type="ECO:0000313" key="17">
    <source>
        <dbReference type="EMBL" id="KAH9328300.1"/>
    </source>
</evidence>
<evidence type="ECO:0000256" key="14">
    <source>
        <dbReference type="SAM" id="MobiDB-lite"/>
    </source>
</evidence>
<evidence type="ECO:0000259" key="16">
    <source>
        <dbReference type="SMART" id="SM00079"/>
    </source>
</evidence>
<keyword evidence="4 15" id="KW-0812">Transmembrane</keyword>
<evidence type="ECO:0000256" key="10">
    <source>
        <dbReference type="ARBA" id="ARBA00023180"/>
    </source>
</evidence>
<keyword evidence="10" id="KW-0325">Glycoprotein</keyword>
<keyword evidence="18" id="KW-1185">Reference proteome</keyword>
<evidence type="ECO:0000256" key="1">
    <source>
        <dbReference type="ARBA" id="ARBA00004141"/>
    </source>
</evidence>
<dbReference type="GO" id="GO:0016020">
    <property type="term" value="C:membrane"/>
    <property type="evidence" value="ECO:0007669"/>
    <property type="project" value="UniProtKB-SubCell"/>
</dbReference>
<name>A0AA38GUI9_TAXCH</name>
<dbReference type="GO" id="GO:0009611">
    <property type="term" value="P:response to wounding"/>
    <property type="evidence" value="ECO:0007669"/>
    <property type="project" value="UniProtKB-ARBA"/>
</dbReference>
<dbReference type="PRINTS" id="PR00248">
    <property type="entry name" value="GPCRMGR"/>
</dbReference>
<dbReference type="GO" id="GO:0015276">
    <property type="term" value="F:ligand-gated monoatomic ion channel activity"/>
    <property type="evidence" value="ECO:0007669"/>
    <property type="project" value="InterPro"/>
</dbReference>
<feature type="transmembrane region" description="Helical" evidence="15">
    <location>
        <begin position="501"/>
        <end position="519"/>
    </location>
</feature>
<dbReference type="PANTHER" id="PTHR18966">
    <property type="entry name" value="IONOTROPIC GLUTAMATE RECEPTOR"/>
    <property type="match status" value="1"/>
</dbReference>
<dbReference type="OMA" id="EYQLRMG"/>
<dbReference type="InterPro" id="IPR019594">
    <property type="entry name" value="Glu/Gly-bd"/>
</dbReference>
<comment type="caution">
    <text evidence="17">The sequence shown here is derived from an EMBL/GenBank/DDBJ whole genome shotgun (WGS) entry which is preliminary data.</text>
</comment>
<accession>A0AA38GUI9</accession>
<dbReference type="Pfam" id="PF01094">
    <property type="entry name" value="ANF_receptor"/>
    <property type="match status" value="1"/>
</dbReference>
<keyword evidence="11" id="KW-1071">Ligand-gated ion channel</keyword>
<evidence type="ECO:0000256" key="4">
    <source>
        <dbReference type="ARBA" id="ARBA00022692"/>
    </source>
</evidence>
<evidence type="ECO:0000256" key="6">
    <source>
        <dbReference type="ARBA" id="ARBA00022989"/>
    </source>
</evidence>
<dbReference type="Gene3D" id="3.40.190.10">
    <property type="entry name" value="Periplasmic binding protein-like II"/>
    <property type="match status" value="2"/>
</dbReference>
<feature type="compositionally biased region" description="Polar residues" evidence="14">
    <location>
        <begin position="813"/>
        <end position="823"/>
    </location>
</feature>
<feature type="disulfide bond" evidence="13">
    <location>
        <begin position="670"/>
        <end position="724"/>
    </location>
</feature>
<dbReference type="FunFam" id="1.10.287.70:FF:000037">
    <property type="entry name" value="Glutamate receptor"/>
    <property type="match status" value="1"/>
</dbReference>
<dbReference type="GO" id="GO:0004930">
    <property type="term" value="F:G protein-coupled receptor activity"/>
    <property type="evidence" value="ECO:0007669"/>
    <property type="project" value="InterPro"/>
</dbReference>
<gene>
    <name evidence="17" type="ORF">KI387_000408</name>
</gene>
<evidence type="ECO:0000256" key="5">
    <source>
        <dbReference type="ARBA" id="ARBA00022729"/>
    </source>
</evidence>
<organism evidence="17 18">
    <name type="scientific">Taxus chinensis</name>
    <name type="common">Chinese yew</name>
    <name type="synonym">Taxus wallichiana var. chinensis</name>
    <dbReference type="NCBI Taxonomy" id="29808"/>
    <lineage>
        <taxon>Eukaryota</taxon>
        <taxon>Viridiplantae</taxon>
        <taxon>Streptophyta</taxon>
        <taxon>Embryophyta</taxon>
        <taxon>Tracheophyta</taxon>
        <taxon>Spermatophyta</taxon>
        <taxon>Pinopsida</taxon>
        <taxon>Pinidae</taxon>
        <taxon>Conifers II</taxon>
        <taxon>Cupressales</taxon>
        <taxon>Taxaceae</taxon>
        <taxon>Taxus</taxon>
    </lineage>
</organism>
<dbReference type="CDD" id="cd13686">
    <property type="entry name" value="GluR_Plant"/>
    <property type="match status" value="1"/>
</dbReference>
<evidence type="ECO:0000256" key="13">
    <source>
        <dbReference type="PIRSR" id="PIRSR037090-50"/>
    </source>
</evidence>
<evidence type="ECO:0000256" key="8">
    <source>
        <dbReference type="ARBA" id="ARBA00023136"/>
    </source>
</evidence>
<dbReference type="PIRSF" id="PIRSF037090">
    <property type="entry name" value="Iontro_Glu-like_rcpt_pln"/>
    <property type="match status" value="1"/>
</dbReference>
<evidence type="ECO:0000256" key="15">
    <source>
        <dbReference type="SAM" id="Phobius"/>
    </source>
</evidence>
<keyword evidence="12" id="KW-0407">Ion channel</keyword>
<dbReference type="InterPro" id="IPR017103">
    <property type="entry name" value="Iontropic_Glu_rcpt_pln"/>
</dbReference>
<dbReference type="InterPro" id="IPR001320">
    <property type="entry name" value="Iontro_rcpt_C"/>
</dbReference>
<comment type="similarity">
    <text evidence="2">Belongs to the glutamate-gated ion channel (TC 1.A.10.1) family.</text>
</comment>
<evidence type="ECO:0000256" key="11">
    <source>
        <dbReference type="ARBA" id="ARBA00023286"/>
    </source>
</evidence>
<keyword evidence="3" id="KW-0813">Transport</keyword>
<comment type="subcellular location">
    <subcellularLocation>
        <location evidence="1">Membrane</location>
        <topology evidence="1">Multi-pass membrane protein</topology>
    </subcellularLocation>
</comment>
<evidence type="ECO:0000256" key="9">
    <source>
        <dbReference type="ARBA" id="ARBA00023170"/>
    </source>
</evidence>
<feature type="compositionally biased region" description="Basic and acidic residues" evidence="14">
    <location>
        <begin position="794"/>
        <end position="809"/>
    </location>
</feature>
<dbReference type="SMART" id="SM00079">
    <property type="entry name" value="PBPe"/>
    <property type="match status" value="1"/>
</dbReference>
<dbReference type="Gene3D" id="3.40.50.2300">
    <property type="match status" value="2"/>
</dbReference>
<keyword evidence="9" id="KW-0675">Receptor</keyword>
<evidence type="ECO:0000256" key="7">
    <source>
        <dbReference type="ARBA" id="ARBA00023065"/>
    </source>
</evidence>
<keyword evidence="6 15" id="KW-1133">Transmembrane helix</keyword>
<evidence type="ECO:0000256" key="2">
    <source>
        <dbReference type="ARBA" id="ARBA00008685"/>
    </source>
</evidence>